<keyword evidence="5" id="KW-0479">Metal-binding</keyword>
<dbReference type="SUPFAM" id="SSF48264">
    <property type="entry name" value="Cytochrome P450"/>
    <property type="match status" value="1"/>
</dbReference>
<proteinExistence type="inferred from homology"/>
<feature type="signal peptide" evidence="9">
    <location>
        <begin position="1"/>
        <end position="25"/>
    </location>
</feature>
<dbReference type="AlphaFoldDB" id="A0A409VV99"/>
<organism evidence="10 11">
    <name type="scientific">Gymnopilus dilepis</name>
    <dbReference type="NCBI Taxonomy" id="231916"/>
    <lineage>
        <taxon>Eukaryota</taxon>
        <taxon>Fungi</taxon>
        <taxon>Dikarya</taxon>
        <taxon>Basidiomycota</taxon>
        <taxon>Agaricomycotina</taxon>
        <taxon>Agaricomycetes</taxon>
        <taxon>Agaricomycetidae</taxon>
        <taxon>Agaricales</taxon>
        <taxon>Agaricineae</taxon>
        <taxon>Hymenogastraceae</taxon>
        <taxon>Gymnopilus</taxon>
    </lineage>
</organism>
<keyword evidence="11" id="KW-1185">Reference proteome</keyword>
<name>A0A409VV99_9AGAR</name>
<sequence length="381" mass="42818">MSPSLTLCILALIIVAIRLLKDALSAYVKRKKLVYPPGPSPVFLIGNILDLPTPDNAFSVYAEWSRKYQSGFVYASALGNDILIINSVEDAEELLERRAKIYSSRPVIPMINFIGWDYNFAFLPYGRFWRRHRRISQQHFRAEAIQAYSPVILRKLRDLLRQLLLDPANFEQHSKLLSISIPMELMYGYDVKSFEDPCVAAADGSIKSGSAFVVAGTTWISILPSLTKLPMPSWFPGATSWRMADMIRKLSKDAKTLPFDFAKANLYDGNPNTSLVSRFLVKKEEGTMPEDEDEVVQNVAATVYAAASDTKTIAATANFFYQMAVHKEMQEKAQEEIDRVVGLGRLPGFEDRPLLPYVEAIYREVLRFAPPVPLGVAHAAM</sequence>
<evidence type="ECO:0000256" key="9">
    <source>
        <dbReference type="SAM" id="SignalP"/>
    </source>
</evidence>
<keyword evidence="4" id="KW-0349">Heme</keyword>
<feature type="chain" id="PRO_5019186438" description="Cytochrome P450" evidence="9">
    <location>
        <begin position="26"/>
        <end position="381"/>
    </location>
</feature>
<keyword evidence="9" id="KW-0732">Signal</keyword>
<dbReference type="Proteomes" id="UP000284706">
    <property type="component" value="Unassembled WGS sequence"/>
</dbReference>
<dbReference type="STRING" id="231916.A0A409VV99"/>
<evidence type="ECO:0000256" key="6">
    <source>
        <dbReference type="ARBA" id="ARBA00023002"/>
    </source>
</evidence>
<evidence type="ECO:0000256" key="7">
    <source>
        <dbReference type="ARBA" id="ARBA00023004"/>
    </source>
</evidence>
<evidence type="ECO:0000256" key="1">
    <source>
        <dbReference type="ARBA" id="ARBA00001971"/>
    </source>
</evidence>
<dbReference type="GO" id="GO:0016705">
    <property type="term" value="F:oxidoreductase activity, acting on paired donors, with incorporation or reduction of molecular oxygen"/>
    <property type="evidence" value="ECO:0007669"/>
    <property type="project" value="InterPro"/>
</dbReference>
<dbReference type="Pfam" id="PF00067">
    <property type="entry name" value="p450"/>
    <property type="match status" value="1"/>
</dbReference>
<evidence type="ECO:0000256" key="2">
    <source>
        <dbReference type="ARBA" id="ARBA00005179"/>
    </source>
</evidence>
<dbReference type="InterPro" id="IPR001128">
    <property type="entry name" value="Cyt_P450"/>
</dbReference>
<dbReference type="GO" id="GO:0020037">
    <property type="term" value="F:heme binding"/>
    <property type="evidence" value="ECO:0007669"/>
    <property type="project" value="InterPro"/>
</dbReference>
<dbReference type="InterPro" id="IPR036396">
    <property type="entry name" value="Cyt_P450_sf"/>
</dbReference>
<comment type="pathway">
    <text evidence="2">Secondary metabolite biosynthesis.</text>
</comment>
<evidence type="ECO:0000313" key="10">
    <source>
        <dbReference type="EMBL" id="PPQ70178.1"/>
    </source>
</evidence>
<dbReference type="Gene3D" id="1.10.630.10">
    <property type="entry name" value="Cytochrome P450"/>
    <property type="match status" value="1"/>
</dbReference>
<dbReference type="GO" id="GO:0005506">
    <property type="term" value="F:iron ion binding"/>
    <property type="evidence" value="ECO:0007669"/>
    <property type="project" value="InterPro"/>
</dbReference>
<evidence type="ECO:0008006" key="12">
    <source>
        <dbReference type="Google" id="ProtNLM"/>
    </source>
</evidence>
<evidence type="ECO:0000313" key="11">
    <source>
        <dbReference type="Proteomes" id="UP000284706"/>
    </source>
</evidence>
<dbReference type="EMBL" id="NHYE01005550">
    <property type="protein sequence ID" value="PPQ70178.1"/>
    <property type="molecule type" value="Genomic_DNA"/>
</dbReference>
<reference evidence="10 11" key="1">
    <citation type="journal article" date="2018" name="Evol. Lett.">
        <title>Horizontal gene cluster transfer increased hallucinogenic mushroom diversity.</title>
        <authorList>
            <person name="Reynolds H.T."/>
            <person name="Vijayakumar V."/>
            <person name="Gluck-Thaler E."/>
            <person name="Korotkin H.B."/>
            <person name="Matheny P.B."/>
            <person name="Slot J.C."/>
        </authorList>
    </citation>
    <scope>NUCLEOTIDE SEQUENCE [LARGE SCALE GENOMIC DNA]</scope>
    <source>
        <strain evidence="10 11">SRW20</strain>
    </source>
</reference>
<keyword evidence="8" id="KW-0503">Monooxygenase</keyword>
<comment type="caution">
    <text evidence="10">The sequence shown here is derived from an EMBL/GenBank/DDBJ whole genome shotgun (WGS) entry which is preliminary data.</text>
</comment>
<comment type="similarity">
    <text evidence="3">Belongs to the cytochrome P450 family.</text>
</comment>
<evidence type="ECO:0000256" key="4">
    <source>
        <dbReference type="ARBA" id="ARBA00022617"/>
    </source>
</evidence>
<protein>
    <recommendedName>
        <fullName evidence="12">Cytochrome P450</fullName>
    </recommendedName>
</protein>
<keyword evidence="6" id="KW-0560">Oxidoreductase</keyword>
<dbReference type="InterPro" id="IPR050364">
    <property type="entry name" value="Cytochrome_P450_fung"/>
</dbReference>
<dbReference type="InterPro" id="IPR002401">
    <property type="entry name" value="Cyt_P450_E_grp-I"/>
</dbReference>
<dbReference type="GO" id="GO:0004497">
    <property type="term" value="F:monooxygenase activity"/>
    <property type="evidence" value="ECO:0007669"/>
    <property type="project" value="UniProtKB-KW"/>
</dbReference>
<dbReference type="PANTHER" id="PTHR46300:SF7">
    <property type="entry name" value="P450, PUTATIVE (EUROFUNG)-RELATED"/>
    <property type="match status" value="1"/>
</dbReference>
<evidence type="ECO:0000256" key="5">
    <source>
        <dbReference type="ARBA" id="ARBA00022723"/>
    </source>
</evidence>
<accession>A0A409VV99</accession>
<evidence type="ECO:0000256" key="3">
    <source>
        <dbReference type="ARBA" id="ARBA00010617"/>
    </source>
</evidence>
<dbReference type="OrthoDB" id="2789670at2759"/>
<evidence type="ECO:0000256" key="8">
    <source>
        <dbReference type="ARBA" id="ARBA00023033"/>
    </source>
</evidence>
<comment type="cofactor">
    <cofactor evidence="1">
        <name>heme</name>
        <dbReference type="ChEBI" id="CHEBI:30413"/>
    </cofactor>
</comment>
<gene>
    <name evidence="10" type="ORF">CVT26_014454</name>
</gene>
<keyword evidence="7" id="KW-0408">Iron</keyword>
<dbReference type="PRINTS" id="PR00463">
    <property type="entry name" value="EP450I"/>
</dbReference>
<dbReference type="InParanoid" id="A0A409VV99"/>
<dbReference type="PANTHER" id="PTHR46300">
    <property type="entry name" value="P450, PUTATIVE (EUROFUNG)-RELATED-RELATED"/>
    <property type="match status" value="1"/>
</dbReference>